<sequence>MVGTSKVTVFGAAKAVRLVKASKDNKAIFFIIFSSNVLSH</sequence>
<geneLocation type="plasmid" evidence="1">
    <name>IP40a</name>
</geneLocation>
<evidence type="ECO:0000313" key="1">
    <source>
        <dbReference type="EMBL" id="AOB41827.1"/>
    </source>
</evidence>
<organism evidence="1">
    <name type="scientific">Escherichia coli</name>
    <dbReference type="NCBI Taxonomy" id="562"/>
    <lineage>
        <taxon>Bacteria</taxon>
        <taxon>Pseudomonadati</taxon>
        <taxon>Pseudomonadota</taxon>
        <taxon>Gammaproteobacteria</taxon>
        <taxon>Enterobacterales</taxon>
        <taxon>Enterobacteriaceae</taxon>
        <taxon>Escherichia</taxon>
    </lineage>
</organism>
<keyword evidence="1" id="KW-0614">Plasmid</keyword>
<geneLocation type="plasmid" evidence="2">
    <name>R16a</name>
</geneLocation>
<dbReference type="EMBL" id="KX156773">
    <property type="protein sequence ID" value="AOB42054.1"/>
    <property type="molecule type" value="Genomic_DNA"/>
</dbReference>
<name>A0A1B2RBI1_ECOLX</name>
<dbReference type="AlphaFoldDB" id="A0A1B2RBI1"/>
<accession>A0A1B2RBI1</accession>
<protein>
    <submittedName>
        <fullName evidence="1">Uncharacterized protein</fullName>
    </submittedName>
</protein>
<proteinExistence type="predicted"/>
<reference evidence="1" key="1">
    <citation type="submission" date="2016-04" db="EMBL/GenBank/DDBJ databases">
        <title>Characterization of the 'ancient' IncA/C plasmids R16a and IP40a and their rearrangements using Oxford Nanopore MinION sequencer device.</title>
        <authorList>
            <person name="Szabo M."/>
            <person name="Wilk T."/>
            <person name="Nagy T."/>
            <person name="Farkas T."/>
            <person name="Hegyi A."/>
            <person name="Olasz F."/>
            <person name="Kiss J."/>
        </authorList>
    </citation>
    <scope>NUCLEOTIDE SEQUENCE</scope>
    <source>
        <strain evidence="1">K-12</strain>
        <plasmid evidence="1">IP40a</plasmid>
        <plasmid evidence="2">R16a</plasmid>
    </source>
</reference>
<dbReference type="EMBL" id="KX156772">
    <property type="protein sequence ID" value="AOB41827.1"/>
    <property type="molecule type" value="Genomic_DNA"/>
</dbReference>
<evidence type="ECO:0000313" key="2">
    <source>
        <dbReference type="EMBL" id="AOB42054.1"/>
    </source>
</evidence>